<reference evidence="1" key="2">
    <citation type="submission" date="2014-03" db="EMBL/GenBank/DDBJ databases">
        <title>The Genome Annotation of Fusarium oxysporum II5.</title>
        <authorList>
            <consortium name="The Broad Institute Genomics Platform"/>
            <person name="Ma L.-J."/>
            <person name="Corby-Kistler H."/>
            <person name="Broz K."/>
            <person name="Gale L.R."/>
            <person name="Jonkers W."/>
            <person name="O'Donnell K."/>
            <person name="Ploetz R."/>
            <person name="Steinberg C."/>
            <person name="Schwartz D.C."/>
            <person name="VanEtten H."/>
            <person name="Zhou S."/>
            <person name="Young S.K."/>
            <person name="Zeng Q."/>
            <person name="Gargeya S."/>
            <person name="Fitzgerald M."/>
            <person name="Abouelleil A."/>
            <person name="Alvarado L."/>
            <person name="Chapman S.B."/>
            <person name="Gainer-Dewar J."/>
            <person name="Goldberg J."/>
            <person name="Griggs A."/>
            <person name="Gujja S."/>
            <person name="Hansen M."/>
            <person name="Howarth C."/>
            <person name="Imamovic A."/>
            <person name="Ireland A."/>
            <person name="Larimer J."/>
            <person name="McCowan C."/>
            <person name="Murphy C."/>
            <person name="Pearson M."/>
            <person name="Poon T.W."/>
            <person name="Priest M."/>
            <person name="Roberts A."/>
            <person name="Saif S."/>
            <person name="Shea T."/>
            <person name="Sykes S."/>
            <person name="Wortman J."/>
            <person name="Nusbaum C."/>
            <person name="Birren B."/>
        </authorList>
    </citation>
    <scope>NUCLEOTIDE SEQUENCE</scope>
    <source>
        <strain evidence="1">54006</strain>
    </source>
</reference>
<proteinExistence type="predicted"/>
<protein>
    <submittedName>
        <fullName evidence="1">Uncharacterized protein</fullName>
    </submittedName>
</protein>
<evidence type="ECO:0000313" key="1">
    <source>
        <dbReference type="EMBL" id="EXL89747.1"/>
    </source>
</evidence>
<name>X0ILK9_FUSO5</name>
<dbReference type="HOGENOM" id="CLU_3032433_0_0_1"/>
<sequence>MQPSIAVRWRSGLTVMPAWAGKSCPMSPTRTHFYLLPRRFAMSCSTASCRRVPVL</sequence>
<dbReference type="GeneID" id="42042143"/>
<reference evidence="1" key="1">
    <citation type="submission" date="2011-11" db="EMBL/GenBank/DDBJ databases">
        <title>The Genome Sequence of Fusarium oxysporum II5.</title>
        <authorList>
            <consortium name="The Broad Institute Genome Sequencing Platform"/>
            <person name="Ma L.-J."/>
            <person name="Gale L.R."/>
            <person name="Schwartz D.C."/>
            <person name="Zhou S."/>
            <person name="Corby-Kistler H."/>
            <person name="Young S.K."/>
            <person name="Zeng Q."/>
            <person name="Gargeya S."/>
            <person name="Fitzgerald M."/>
            <person name="Haas B."/>
            <person name="Abouelleil A."/>
            <person name="Alvarado L."/>
            <person name="Arachchi H.M."/>
            <person name="Berlin A."/>
            <person name="Brown A."/>
            <person name="Chapman S.B."/>
            <person name="Chen Z."/>
            <person name="Dunbar C."/>
            <person name="Freedman E."/>
            <person name="Gearin G."/>
            <person name="Goldberg J."/>
            <person name="Griggs A."/>
            <person name="Gujja S."/>
            <person name="Heiman D."/>
            <person name="Howarth C."/>
            <person name="Larson L."/>
            <person name="Lui A."/>
            <person name="MacDonald P.J.P."/>
            <person name="Montmayeur A."/>
            <person name="Murphy C."/>
            <person name="Neiman D."/>
            <person name="Pearson M."/>
            <person name="Priest M."/>
            <person name="Roberts A."/>
            <person name="Saif S."/>
            <person name="Shea T."/>
            <person name="Shenoy N."/>
            <person name="Sisk P."/>
            <person name="Stolte C."/>
            <person name="Sykes S."/>
            <person name="Wortman J."/>
            <person name="Nusbaum C."/>
            <person name="Birren B."/>
        </authorList>
    </citation>
    <scope>NUCLEOTIDE SEQUENCE [LARGE SCALE GENOMIC DNA]</scope>
    <source>
        <strain evidence="1">54006</strain>
    </source>
</reference>
<dbReference type="AlphaFoldDB" id="X0ILK9"/>
<gene>
    <name evidence="1" type="ORF">FOIG_16968</name>
</gene>
<dbReference type="EMBL" id="KK036439">
    <property type="protein sequence ID" value="EXL89747.1"/>
    <property type="molecule type" value="Genomic_DNA"/>
</dbReference>
<accession>X0ILK9</accession>
<dbReference type="VEuPathDB" id="FungiDB:FOIG_16968"/>
<dbReference type="Proteomes" id="UP000030685">
    <property type="component" value="Unassembled WGS sequence"/>
</dbReference>
<dbReference type="RefSeq" id="XP_031051837.1">
    <property type="nucleotide sequence ID" value="XM_031218449.1"/>
</dbReference>
<organism evidence="1">
    <name type="scientific">Fusarium odoratissimum (strain NRRL 54006)</name>
    <dbReference type="NCBI Taxonomy" id="1089451"/>
    <lineage>
        <taxon>Eukaryota</taxon>
        <taxon>Fungi</taxon>
        <taxon>Dikarya</taxon>
        <taxon>Ascomycota</taxon>
        <taxon>Pezizomycotina</taxon>
        <taxon>Sordariomycetes</taxon>
        <taxon>Hypocreomycetidae</taxon>
        <taxon>Hypocreales</taxon>
        <taxon>Nectriaceae</taxon>
        <taxon>Fusarium</taxon>
        <taxon>Fusarium oxysporum species complex</taxon>
        <taxon>Fusarium oxysporum f. sp. cubense (strain race 4)</taxon>
    </lineage>
</organism>